<dbReference type="GO" id="GO:0005524">
    <property type="term" value="F:ATP binding"/>
    <property type="evidence" value="ECO:0007669"/>
    <property type="project" value="UniProtKB-KW"/>
</dbReference>
<dbReference type="GO" id="GO:0022857">
    <property type="term" value="F:transmembrane transporter activity"/>
    <property type="evidence" value="ECO:0007669"/>
    <property type="project" value="TreeGrafter"/>
</dbReference>
<dbReference type="AlphaFoldDB" id="A0A248TID7"/>
<keyword evidence="4 6" id="KW-0067">ATP-binding</keyword>
<dbReference type="InterPro" id="IPR017911">
    <property type="entry name" value="MacB-like_ATP-bd"/>
</dbReference>
<sequence>MIQIEGIKKTYEIGKESYEVLKGIDLTINEGEFIAIMGPSGSGKSTLLNLLGGLDQADIGNIQVNHAKLQDMSEKERTLFRRKNIGFVFQNYQLLPNMTVEENIAFPMHADRLPKASIQTTVTNLIQSTKLEGKEKNYPSQLSGGQQQRVSIARALSMEPKLVLADEPTGNLDRKMGTEILRLLSSLHQDQKLTIIMVTHDMYAASFANRIILLKDGMIESDIKQAEGGDQNAMASIITKLNS</sequence>
<dbReference type="SMART" id="SM00382">
    <property type="entry name" value="AAA"/>
    <property type="match status" value="1"/>
</dbReference>
<feature type="domain" description="ABC transporter" evidence="5">
    <location>
        <begin position="2"/>
        <end position="241"/>
    </location>
</feature>
<name>A0A248TID7_9BACI</name>
<dbReference type="RefSeq" id="WP_095371504.1">
    <property type="nucleotide sequence ID" value="NZ_CP022983.1"/>
</dbReference>
<dbReference type="PROSITE" id="PS50893">
    <property type="entry name" value="ABC_TRANSPORTER_2"/>
    <property type="match status" value="1"/>
</dbReference>
<gene>
    <name evidence="6" type="ORF">CKF48_11820</name>
</gene>
<evidence type="ECO:0000256" key="4">
    <source>
        <dbReference type="ARBA" id="ARBA00022840"/>
    </source>
</evidence>
<dbReference type="PANTHER" id="PTHR24220">
    <property type="entry name" value="IMPORT ATP-BINDING PROTEIN"/>
    <property type="match status" value="1"/>
</dbReference>
<dbReference type="GO" id="GO:0016887">
    <property type="term" value="F:ATP hydrolysis activity"/>
    <property type="evidence" value="ECO:0007669"/>
    <property type="project" value="InterPro"/>
</dbReference>
<proteinExistence type="inferred from homology"/>
<dbReference type="FunFam" id="3.40.50.300:FF:000032">
    <property type="entry name" value="Export ABC transporter ATP-binding protein"/>
    <property type="match status" value="1"/>
</dbReference>
<evidence type="ECO:0000256" key="1">
    <source>
        <dbReference type="ARBA" id="ARBA00005417"/>
    </source>
</evidence>
<dbReference type="InterPro" id="IPR003593">
    <property type="entry name" value="AAA+_ATPase"/>
</dbReference>
<dbReference type="PROSITE" id="PS00211">
    <property type="entry name" value="ABC_TRANSPORTER_1"/>
    <property type="match status" value="1"/>
</dbReference>
<keyword evidence="3" id="KW-0547">Nucleotide-binding</keyword>
<dbReference type="GO" id="GO:0098796">
    <property type="term" value="C:membrane protein complex"/>
    <property type="evidence" value="ECO:0007669"/>
    <property type="project" value="UniProtKB-ARBA"/>
</dbReference>
<dbReference type="Pfam" id="PF00005">
    <property type="entry name" value="ABC_tran"/>
    <property type="match status" value="1"/>
</dbReference>
<dbReference type="InterPro" id="IPR017871">
    <property type="entry name" value="ABC_transporter-like_CS"/>
</dbReference>
<protein>
    <submittedName>
        <fullName evidence="6">ABC transporter ATP-binding protein</fullName>
    </submittedName>
</protein>
<dbReference type="Proteomes" id="UP000215137">
    <property type="component" value="Chromosome"/>
</dbReference>
<dbReference type="CDD" id="cd03255">
    <property type="entry name" value="ABC_MJ0796_LolCDE_FtsE"/>
    <property type="match status" value="1"/>
</dbReference>
<dbReference type="InterPro" id="IPR003439">
    <property type="entry name" value="ABC_transporter-like_ATP-bd"/>
</dbReference>
<evidence type="ECO:0000256" key="3">
    <source>
        <dbReference type="ARBA" id="ARBA00022741"/>
    </source>
</evidence>
<accession>A0A248TID7</accession>
<evidence type="ECO:0000313" key="6">
    <source>
        <dbReference type="EMBL" id="ASV67935.1"/>
    </source>
</evidence>
<evidence type="ECO:0000256" key="2">
    <source>
        <dbReference type="ARBA" id="ARBA00022448"/>
    </source>
</evidence>
<dbReference type="KEGG" id="bko:CKF48_11820"/>
<comment type="similarity">
    <text evidence="1">Belongs to the ABC transporter superfamily.</text>
</comment>
<dbReference type="GO" id="GO:0005886">
    <property type="term" value="C:plasma membrane"/>
    <property type="evidence" value="ECO:0007669"/>
    <property type="project" value="TreeGrafter"/>
</dbReference>
<organism evidence="6 7">
    <name type="scientific">Cytobacillus kochii</name>
    <dbReference type="NCBI Taxonomy" id="859143"/>
    <lineage>
        <taxon>Bacteria</taxon>
        <taxon>Bacillati</taxon>
        <taxon>Bacillota</taxon>
        <taxon>Bacilli</taxon>
        <taxon>Bacillales</taxon>
        <taxon>Bacillaceae</taxon>
        <taxon>Cytobacillus</taxon>
    </lineage>
</organism>
<dbReference type="InterPro" id="IPR027417">
    <property type="entry name" value="P-loop_NTPase"/>
</dbReference>
<evidence type="ECO:0000313" key="7">
    <source>
        <dbReference type="Proteomes" id="UP000215137"/>
    </source>
</evidence>
<dbReference type="EMBL" id="CP022983">
    <property type="protein sequence ID" value="ASV67935.1"/>
    <property type="molecule type" value="Genomic_DNA"/>
</dbReference>
<keyword evidence="7" id="KW-1185">Reference proteome</keyword>
<dbReference type="OrthoDB" id="9791546at2"/>
<dbReference type="Gene3D" id="3.40.50.300">
    <property type="entry name" value="P-loop containing nucleotide triphosphate hydrolases"/>
    <property type="match status" value="1"/>
</dbReference>
<evidence type="ECO:0000259" key="5">
    <source>
        <dbReference type="PROSITE" id="PS50893"/>
    </source>
</evidence>
<reference evidence="6 7" key="1">
    <citation type="submission" date="2017-08" db="EMBL/GenBank/DDBJ databases">
        <title>Complete Genome Sequence of Bacillus kochii Oregon-R-modENCODE STRAIN BDGP4, isolated from Drosophila melanogaster gut.</title>
        <authorList>
            <person name="Wan K.H."/>
            <person name="Yu C."/>
            <person name="Park S."/>
            <person name="Hammonds A.S."/>
            <person name="Booth B.W."/>
            <person name="Celniker S.E."/>
        </authorList>
    </citation>
    <scope>NUCLEOTIDE SEQUENCE [LARGE SCALE GENOMIC DNA]</scope>
    <source>
        <strain evidence="6 7">BDGP4</strain>
    </source>
</reference>
<dbReference type="InterPro" id="IPR015854">
    <property type="entry name" value="ABC_transpr_LolD-like"/>
</dbReference>
<keyword evidence="2" id="KW-0813">Transport</keyword>
<dbReference type="SUPFAM" id="SSF52540">
    <property type="entry name" value="P-loop containing nucleoside triphosphate hydrolases"/>
    <property type="match status" value="1"/>
</dbReference>